<proteinExistence type="inferred from homology"/>
<evidence type="ECO:0000259" key="3">
    <source>
        <dbReference type="Pfam" id="PF01370"/>
    </source>
</evidence>
<protein>
    <submittedName>
        <fullName evidence="4">3-beta hydroxysteroid dehydrogenase/isomerase family protein</fullName>
    </submittedName>
</protein>
<feature type="domain" description="NAD-dependent epimerase/dehydratase" evidence="3">
    <location>
        <begin position="141"/>
        <end position="238"/>
    </location>
</feature>
<dbReference type="InterPro" id="IPR001509">
    <property type="entry name" value="Epimerase_deHydtase"/>
</dbReference>
<dbReference type="AlphaFoldDB" id="A0AAI8B8W7"/>
<dbReference type="PANTHER" id="PTHR43000">
    <property type="entry name" value="DTDP-D-GLUCOSE 4,6-DEHYDRATASE-RELATED"/>
    <property type="match status" value="1"/>
</dbReference>
<reference evidence="4 5" key="1">
    <citation type="submission" date="2014-06" db="EMBL/GenBank/DDBJ databases">
        <authorList>
            <person name="Bishop-Lilly K.A."/>
            <person name="Broomall S.M."/>
            <person name="Chain P.S."/>
            <person name="Chertkov O."/>
            <person name="Coyne S.R."/>
            <person name="Daligault H.E."/>
            <person name="Davenport K.W."/>
            <person name="Erkkila T."/>
            <person name="Frey K.G."/>
            <person name="Gibbons H.S."/>
            <person name="Gu W."/>
            <person name="Jaissle J."/>
            <person name="Johnson S.L."/>
            <person name="Koroleva G.I."/>
            <person name="Ladner J.T."/>
            <person name="Lo C.-C."/>
            <person name="Minogue T.D."/>
            <person name="Munk C."/>
            <person name="Palacios G.F."/>
            <person name="Redden C.L."/>
            <person name="Rosenzweig C.N."/>
            <person name="Scholz M.B."/>
            <person name="Teshima H."/>
            <person name="Xu Y."/>
        </authorList>
    </citation>
    <scope>NUCLEOTIDE SEQUENCE [LARGE SCALE GENOMIC DNA]</scope>
    <source>
        <strain evidence="4 5">EO147</strain>
    </source>
</reference>
<comment type="pathway">
    <text evidence="1">Bacterial outer membrane biogenesis; LPS O-antigen biosynthesis.</text>
</comment>
<evidence type="ECO:0000256" key="2">
    <source>
        <dbReference type="ARBA" id="ARBA00007637"/>
    </source>
</evidence>
<dbReference type="InterPro" id="IPR036291">
    <property type="entry name" value="NAD(P)-bd_dom_sf"/>
</dbReference>
<sequence length="323" mass="35373">MDNLHPQIHERAARPGALDEKAELVVADVTHADAWDALLSDFQPDIVVHLAAETGTGQSLTEASRHAHVNVVGTTRLTDALVKHRVTVEHILLTSSRAIYGEGAWQKDDGTVVYPGQRGRAQLEAAQWDFPGMKMLPSRADRTEPRPTSVYGATKLAQEHVLRAWTLATKTPLSILRLQNVYGPGQSLTNSYTGIVALFSRLAREKKVIPLYEDGNVTRDFVCIEDVADAIAAVLMRKPEPLSVFDIGSGHATSILEMARVVAAHYGAPEPQVNGAFRDGDVRHAACDLSESLANLAWKPQWSLARGIGELQTWIAQELDRKN</sequence>
<dbReference type="KEGG" id="bok:DM82_2341"/>
<dbReference type="Proteomes" id="UP000029424">
    <property type="component" value="Chromosome 1"/>
</dbReference>
<dbReference type="Pfam" id="PF01370">
    <property type="entry name" value="Epimerase"/>
    <property type="match status" value="2"/>
</dbReference>
<evidence type="ECO:0000256" key="1">
    <source>
        <dbReference type="ARBA" id="ARBA00005125"/>
    </source>
</evidence>
<dbReference type="EMBL" id="CP008726">
    <property type="protein sequence ID" value="AIO67897.1"/>
    <property type="molecule type" value="Genomic_DNA"/>
</dbReference>
<name>A0AAI8B8W7_9BURK</name>
<organism evidence="4 5">
    <name type="scientific">Burkholderia oklahomensis</name>
    <dbReference type="NCBI Taxonomy" id="342113"/>
    <lineage>
        <taxon>Bacteria</taxon>
        <taxon>Pseudomonadati</taxon>
        <taxon>Pseudomonadota</taxon>
        <taxon>Betaproteobacteria</taxon>
        <taxon>Burkholderiales</taxon>
        <taxon>Burkholderiaceae</taxon>
        <taxon>Burkholderia</taxon>
        <taxon>pseudomallei group</taxon>
    </lineage>
</organism>
<accession>A0AAI8B8W7</accession>
<keyword evidence="5" id="KW-1185">Reference proteome</keyword>
<evidence type="ECO:0000313" key="5">
    <source>
        <dbReference type="Proteomes" id="UP000029424"/>
    </source>
</evidence>
<dbReference type="Gene3D" id="3.40.50.720">
    <property type="entry name" value="NAD(P)-binding Rossmann-like Domain"/>
    <property type="match status" value="1"/>
</dbReference>
<evidence type="ECO:0000313" key="4">
    <source>
        <dbReference type="EMBL" id="AIO67897.1"/>
    </source>
</evidence>
<dbReference type="SUPFAM" id="SSF51735">
    <property type="entry name" value="NAD(P)-binding Rossmann-fold domains"/>
    <property type="match status" value="1"/>
</dbReference>
<dbReference type="CDD" id="cd08946">
    <property type="entry name" value="SDR_e"/>
    <property type="match status" value="1"/>
</dbReference>
<feature type="domain" description="NAD-dependent epimerase/dehydratase" evidence="3">
    <location>
        <begin position="13"/>
        <end position="106"/>
    </location>
</feature>
<comment type="similarity">
    <text evidence="2">Belongs to the NAD(P)-dependent epimerase/dehydratase family.</text>
</comment>
<gene>
    <name evidence="4" type="ORF">DM82_2341</name>
</gene>